<name>A0ABN1JYY4_9FLAO</name>
<dbReference type="RefSeq" id="WP_343799487.1">
    <property type="nucleotide sequence ID" value="NZ_BAAAGF010000005.1"/>
</dbReference>
<reference evidence="1 2" key="1">
    <citation type="journal article" date="2019" name="Int. J. Syst. Evol. Microbiol.">
        <title>The Global Catalogue of Microorganisms (GCM) 10K type strain sequencing project: providing services to taxonomists for standard genome sequencing and annotation.</title>
        <authorList>
            <consortium name="The Broad Institute Genomics Platform"/>
            <consortium name="The Broad Institute Genome Sequencing Center for Infectious Disease"/>
            <person name="Wu L."/>
            <person name="Ma J."/>
        </authorList>
    </citation>
    <scope>NUCLEOTIDE SEQUENCE [LARGE SCALE GENOMIC DNA]</scope>
    <source>
        <strain evidence="1 2">JCM 15976</strain>
    </source>
</reference>
<gene>
    <name evidence="1" type="ORF">GCM10009431_29320</name>
</gene>
<accession>A0ABN1JYY4</accession>
<proteinExistence type="predicted"/>
<protein>
    <submittedName>
        <fullName evidence="1">Uncharacterized protein</fullName>
    </submittedName>
</protein>
<evidence type="ECO:0000313" key="2">
    <source>
        <dbReference type="Proteomes" id="UP001500736"/>
    </source>
</evidence>
<keyword evidence="2" id="KW-1185">Reference proteome</keyword>
<dbReference type="Proteomes" id="UP001500736">
    <property type="component" value="Unassembled WGS sequence"/>
</dbReference>
<sequence length="259" mass="30581">MKWINYIFLFLIYSGYAQDSIQIKLINSLKLEKETIISIDDFETLYHIKNNTFYKTSNNKSINYSNVQLGNITSANAFNPLKINLFYKSFNTVIILDNRLAEIFKIDFNMMQPYKNVSHITTGFDNSLWVFNQDLQQLELYDYKMNKVKVRSLPVQSNVLDLKSNYNYCWMLTEKYLYKYNYLGSLISKMENKGFTEMALNNENVVLKTDNQLYFLASNSQDVVPIQRSKLLINQFLLANETLYIYDSKILSKFQLKIK</sequence>
<organism evidence="1 2">
    <name type="scientific">Gaetbulibacter jejuensis</name>
    <dbReference type="NCBI Taxonomy" id="584607"/>
    <lineage>
        <taxon>Bacteria</taxon>
        <taxon>Pseudomonadati</taxon>
        <taxon>Bacteroidota</taxon>
        <taxon>Flavobacteriia</taxon>
        <taxon>Flavobacteriales</taxon>
        <taxon>Flavobacteriaceae</taxon>
        <taxon>Gaetbulibacter</taxon>
    </lineage>
</organism>
<evidence type="ECO:0000313" key="1">
    <source>
        <dbReference type="EMBL" id="GAA0749573.1"/>
    </source>
</evidence>
<comment type="caution">
    <text evidence="1">The sequence shown here is derived from an EMBL/GenBank/DDBJ whole genome shotgun (WGS) entry which is preliminary data.</text>
</comment>
<dbReference type="EMBL" id="BAAAGF010000005">
    <property type="protein sequence ID" value="GAA0749573.1"/>
    <property type="molecule type" value="Genomic_DNA"/>
</dbReference>